<keyword evidence="1" id="KW-0472">Membrane</keyword>
<name>K1T4E6_9ZZZZ</name>
<organism evidence="2">
    <name type="scientific">human gut metagenome</name>
    <dbReference type="NCBI Taxonomy" id="408170"/>
    <lineage>
        <taxon>unclassified sequences</taxon>
        <taxon>metagenomes</taxon>
        <taxon>organismal metagenomes</taxon>
    </lineage>
</organism>
<keyword evidence="1" id="KW-1133">Transmembrane helix</keyword>
<keyword evidence="1" id="KW-0812">Transmembrane</keyword>
<dbReference type="AlphaFoldDB" id="K1T4E6"/>
<comment type="caution">
    <text evidence="2">The sequence shown here is derived from an EMBL/GenBank/DDBJ whole genome shotgun (WGS) entry which is preliminary data.</text>
</comment>
<feature type="transmembrane region" description="Helical" evidence="1">
    <location>
        <begin position="34"/>
        <end position="51"/>
    </location>
</feature>
<accession>K1T4E6</accession>
<reference evidence="2" key="1">
    <citation type="journal article" date="2013" name="Environ. Microbiol.">
        <title>Microbiota from the distal guts of lean and obese adolescents exhibit partial functional redundancy besides clear differences in community structure.</title>
        <authorList>
            <person name="Ferrer M."/>
            <person name="Ruiz A."/>
            <person name="Lanza F."/>
            <person name="Haange S.B."/>
            <person name="Oberbach A."/>
            <person name="Till H."/>
            <person name="Bargiela R."/>
            <person name="Campoy C."/>
            <person name="Segura M.T."/>
            <person name="Richter M."/>
            <person name="von Bergen M."/>
            <person name="Seifert J."/>
            <person name="Suarez A."/>
        </authorList>
    </citation>
    <scope>NUCLEOTIDE SEQUENCE</scope>
</reference>
<evidence type="ECO:0000256" key="1">
    <source>
        <dbReference type="SAM" id="Phobius"/>
    </source>
</evidence>
<protein>
    <submittedName>
        <fullName evidence="2">Uncharacterized protein</fullName>
    </submittedName>
</protein>
<feature type="transmembrane region" description="Helical" evidence="1">
    <location>
        <begin position="146"/>
        <end position="164"/>
    </location>
</feature>
<evidence type="ECO:0000313" key="2">
    <source>
        <dbReference type="EMBL" id="EKC61055.1"/>
    </source>
</evidence>
<dbReference type="EMBL" id="AJWY01008492">
    <property type="protein sequence ID" value="EKC61055.1"/>
    <property type="molecule type" value="Genomic_DNA"/>
</dbReference>
<gene>
    <name evidence="2" type="ORF">LEA_12543</name>
</gene>
<proteinExistence type="predicted"/>
<sequence>MEERKLDTRESMELISRMIQNTRNRLENHAGRPFLVWGYTTVGIALLNYWFNIAGCHPAWCFTWFLIPIIGCLLMRLFPDKKPTEPRTEIDRIVGKVWLVSSLSLIPIFLFSLFHGLSYRHSLFELITLVMATATATTGMIVRSKIYIVAGLTCMALSVLFPLYDYFLKKIATSDGIEITAGL</sequence>
<feature type="transmembrane region" description="Helical" evidence="1">
    <location>
        <begin position="97"/>
        <end position="117"/>
    </location>
</feature>
<feature type="non-terminal residue" evidence="2">
    <location>
        <position position="183"/>
    </location>
</feature>
<feature type="transmembrane region" description="Helical" evidence="1">
    <location>
        <begin position="57"/>
        <end position="77"/>
    </location>
</feature>